<dbReference type="RefSeq" id="WP_038985328.1">
    <property type="nucleotide sequence ID" value="NZ_JWJO01000012.1"/>
</dbReference>
<protein>
    <submittedName>
        <fullName evidence="1">Uncharacterized protein</fullName>
    </submittedName>
</protein>
<dbReference type="AlphaFoldDB" id="A0A163X919"/>
<accession>A0A163X919</accession>
<proteinExistence type="predicted"/>
<name>A0A163X919_9FLAO</name>
<organism evidence="1 2">
    <name type="scientific">Myroides marinus</name>
    <dbReference type="NCBI Taxonomy" id="703342"/>
    <lineage>
        <taxon>Bacteria</taxon>
        <taxon>Pseudomonadati</taxon>
        <taxon>Bacteroidota</taxon>
        <taxon>Flavobacteriia</taxon>
        <taxon>Flavobacteriales</taxon>
        <taxon>Flavobacteriaceae</taxon>
        <taxon>Myroides</taxon>
    </lineage>
</organism>
<keyword evidence="2" id="KW-1185">Reference proteome</keyword>
<reference evidence="1 2" key="1">
    <citation type="submission" date="2016-01" db="EMBL/GenBank/DDBJ databases">
        <title>Whole genome sequencing of Myroides marinus L41.</title>
        <authorList>
            <person name="Hong K.W."/>
        </authorList>
    </citation>
    <scope>NUCLEOTIDE SEQUENCE [LARGE SCALE GENOMIC DNA]</scope>
    <source>
        <strain evidence="1 2">L41</strain>
    </source>
</reference>
<evidence type="ECO:0000313" key="1">
    <source>
        <dbReference type="EMBL" id="KZE77511.1"/>
    </source>
</evidence>
<comment type="caution">
    <text evidence="1">The sequence shown here is derived from an EMBL/GenBank/DDBJ whole genome shotgun (WGS) entry which is preliminary data.</text>
</comment>
<dbReference type="Proteomes" id="UP000076630">
    <property type="component" value="Unassembled WGS sequence"/>
</dbReference>
<gene>
    <name evidence="1" type="ORF">AV926_14150</name>
</gene>
<sequence>MKQIRYNETKDLLDQNEVMYIEKEYNSIAIQMPKLGECTYWSKKDKLHIHKQNKWINNGFYFIKNHLNTSHLDTLIVLNNERNNKKTNLSSLMRKLWDFIRRRWA</sequence>
<evidence type="ECO:0000313" key="2">
    <source>
        <dbReference type="Proteomes" id="UP000076630"/>
    </source>
</evidence>
<dbReference type="EMBL" id="LQNU01000070">
    <property type="protein sequence ID" value="KZE77511.1"/>
    <property type="molecule type" value="Genomic_DNA"/>
</dbReference>